<dbReference type="Proteomes" id="UP000013750">
    <property type="component" value="Unassembled WGS sequence"/>
</dbReference>
<protein>
    <submittedName>
        <fullName evidence="2">Uncharacterized protein</fullName>
    </submittedName>
</protein>
<evidence type="ECO:0000313" key="4">
    <source>
        <dbReference type="Proteomes" id="UP000013750"/>
    </source>
</evidence>
<evidence type="ECO:0000313" key="5">
    <source>
        <dbReference type="Proteomes" id="UP000014160"/>
    </source>
</evidence>
<dbReference type="RefSeq" id="WP_010779958.1">
    <property type="nucleotide sequence ID" value="NZ_ASWH01000001.1"/>
</dbReference>
<comment type="caution">
    <text evidence="2">The sequence shown here is derived from an EMBL/GenBank/DDBJ whole genome shotgun (WGS) entry which is preliminary data.</text>
</comment>
<dbReference type="Proteomes" id="UP000014160">
    <property type="component" value="Unassembled WGS sequence"/>
</dbReference>
<reference evidence="3 5" key="2">
    <citation type="submission" date="2013-03" db="EMBL/GenBank/DDBJ databases">
        <title>The Genome Sequence of Enterococcus gilvus ATCC BAA-350 (PacBio/Illumina hybrid assembly).</title>
        <authorList>
            <consortium name="The Broad Institute Genomics Platform"/>
            <consortium name="The Broad Institute Genome Sequencing Center for Infectious Disease"/>
            <person name="Earl A."/>
            <person name="Russ C."/>
            <person name="Gilmore M."/>
            <person name="Surin D."/>
            <person name="Walker B."/>
            <person name="Young S."/>
            <person name="Zeng Q."/>
            <person name="Gargeya S."/>
            <person name="Fitzgerald M."/>
            <person name="Haas B."/>
            <person name="Abouelleil A."/>
            <person name="Allen A.W."/>
            <person name="Alvarado L."/>
            <person name="Arachchi H.M."/>
            <person name="Berlin A.M."/>
            <person name="Chapman S.B."/>
            <person name="Gainer-Dewar J."/>
            <person name="Goldberg J."/>
            <person name="Griggs A."/>
            <person name="Gujja S."/>
            <person name="Hansen M."/>
            <person name="Howarth C."/>
            <person name="Imamovic A."/>
            <person name="Ireland A."/>
            <person name="Larimer J."/>
            <person name="McCowan C."/>
            <person name="Murphy C."/>
            <person name="Pearson M."/>
            <person name="Poon T.W."/>
            <person name="Priest M."/>
            <person name="Roberts A."/>
            <person name="Saif S."/>
            <person name="Shea T."/>
            <person name="Sisk P."/>
            <person name="Sykes S."/>
            <person name="Wortman J."/>
            <person name="Nusbaum C."/>
            <person name="Birren B."/>
        </authorList>
    </citation>
    <scope>NUCLEOTIDE SEQUENCE [LARGE SCALE GENOMIC DNA]</scope>
    <source>
        <strain evidence="3 5">ATCC BAA-350</strain>
    </source>
</reference>
<dbReference type="eggNOG" id="ENOG5032PU0">
    <property type="taxonomic scope" value="Bacteria"/>
</dbReference>
<dbReference type="AlphaFoldDB" id="R2Y4R9"/>
<reference evidence="2 4" key="1">
    <citation type="submission" date="2013-02" db="EMBL/GenBank/DDBJ databases">
        <title>The Genome Sequence of Enterococcus gilvus ATCC BAA-350.</title>
        <authorList>
            <consortium name="The Broad Institute Genome Sequencing Platform"/>
            <consortium name="The Broad Institute Genome Sequencing Center for Infectious Disease"/>
            <person name="Earl A.M."/>
            <person name="Gilmore M.S."/>
            <person name="Lebreton F."/>
            <person name="Walker B."/>
            <person name="Young S.K."/>
            <person name="Zeng Q."/>
            <person name="Gargeya S."/>
            <person name="Fitzgerald M."/>
            <person name="Haas B."/>
            <person name="Abouelleil A."/>
            <person name="Alvarado L."/>
            <person name="Arachchi H.M."/>
            <person name="Berlin A.M."/>
            <person name="Chapman S.B."/>
            <person name="Dewar J."/>
            <person name="Goldberg J."/>
            <person name="Griggs A."/>
            <person name="Gujja S."/>
            <person name="Hansen M."/>
            <person name="Howarth C."/>
            <person name="Imamovic A."/>
            <person name="Larimer J."/>
            <person name="McCowan C."/>
            <person name="Murphy C."/>
            <person name="Neiman D."/>
            <person name="Pearson M."/>
            <person name="Priest M."/>
            <person name="Roberts A."/>
            <person name="Saif S."/>
            <person name="Shea T."/>
            <person name="Sisk P."/>
            <person name="Sykes S."/>
            <person name="Wortman J."/>
            <person name="Nusbaum C."/>
            <person name="Birren B."/>
        </authorList>
    </citation>
    <scope>NUCLEOTIDE SEQUENCE [LARGE SCALE GENOMIC DNA]</scope>
    <source>
        <strain evidence="2 4">ATCC BAA-350</strain>
    </source>
</reference>
<feature type="region of interest" description="Disordered" evidence="1">
    <location>
        <begin position="1"/>
        <end position="21"/>
    </location>
</feature>
<keyword evidence="5" id="KW-1185">Reference proteome</keyword>
<dbReference type="OrthoDB" id="9990679at2"/>
<dbReference type="EMBL" id="AJDQ01000006">
    <property type="protein sequence ID" value="EOI57327.1"/>
    <property type="molecule type" value="Genomic_DNA"/>
</dbReference>
<gene>
    <name evidence="3" type="ORF">I592_02426</name>
    <name evidence="2" type="ORF">UKC_01541</name>
</gene>
<sequence length="85" mass="9455">MAKKAEETAAKEVAEKEEVQTEVKEEVKEIPKIEFRTQKGKNFVGFVHPKTRAFVSVDKDGKILVDPSDGEALQILRSAADVVEI</sequence>
<evidence type="ECO:0000313" key="2">
    <source>
        <dbReference type="EMBL" id="EOI57327.1"/>
    </source>
</evidence>
<dbReference type="HOGENOM" id="CLU_197404_0_0_9"/>
<proteinExistence type="predicted"/>
<accession>R2Y4R9</accession>
<evidence type="ECO:0000256" key="1">
    <source>
        <dbReference type="SAM" id="MobiDB-lite"/>
    </source>
</evidence>
<organism evidence="2 4">
    <name type="scientific">Enterococcus gilvus ATCC BAA-350</name>
    <dbReference type="NCBI Taxonomy" id="1158614"/>
    <lineage>
        <taxon>Bacteria</taxon>
        <taxon>Bacillati</taxon>
        <taxon>Bacillota</taxon>
        <taxon>Bacilli</taxon>
        <taxon>Lactobacillales</taxon>
        <taxon>Enterococcaceae</taxon>
        <taxon>Enterococcus</taxon>
    </lineage>
</organism>
<dbReference type="EMBL" id="ASWH01000001">
    <property type="protein sequence ID" value="EOW83099.1"/>
    <property type="molecule type" value="Genomic_DNA"/>
</dbReference>
<evidence type="ECO:0000313" key="3">
    <source>
        <dbReference type="EMBL" id="EOW83099.1"/>
    </source>
</evidence>
<dbReference type="PATRIC" id="fig|1158614.3.peg.1552"/>
<name>R2Y4R9_9ENTE</name>